<dbReference type="CDD" id="cd03586">
    <property type="entry name" value="PolY_Pol_IV_kappa"/>
    <property type="match status" value="1"/>
</dbReference>
<sequence length="358" mass="40568">MKQRIILHIDFDYFYAQCEEVRKPELKTSPVVVCMFSDRGGDSGAVATANYIARKYGVNSGLSIKFAKKRLEERTDSVFLPADFEFYSSISEKSMNIIKEFADVFEYVGRDEAYLDVSKKIEHDFKRASHISQQIKNKIREETKLTCSIGVSGNKLLSKIASNYKKPDGLTVVLPDRISQFIEDLEIRDIHGIGKKTEERLAEEGIKTISNLKDLDIFSLVQMFGRKSGTYIFNAVRGIDDEPVTPRAPTTQIGKIVTLKKDSDDYDFLEEALLQLCNNLNAVIIKENKAFKIVGIQLTQIDLSNKTKSRMLKNPTSSLEMLQKTSKQLLREMLDDKPDLVRRLGVKVSDLTTIEGQS</sequence>
<dbReference type="GO" id="GO:0042276">
    <property type="term" value="P:error-prone translesion synthesis"/>
    <property type="evidence" value="ECO:0007669"/>
    <property type="project" value="TreeGrafter"/>
</dbReference>
<dbReference type="EC" id="2.7.7.7" evidence="4"/>
<evidence type="ECO:0000256" key="3">
    <source>
        <dbReference type="ARBA" id="ARBA00010945"/>
    </source>
</evidence>
<evidence type="ECO:0000256" key="13">
    <source>
        <dbReference type="ARBA" id="ARBA00022932"/>
    </source>
</evidence>
<reference evidence="18" key="1">
    <citation type="submission" date="2018-05" db="EMBL/GenBank/DDBJ databases">
        <authorList>
            <person name="Lanie J.A."/>
            <person name="Ng W.-L."/>
            <person name="Kazmierczak K.M."/>
            <person name="Andrzejewski T.M."/>
            <person name="Davidsen T.M."/>
            <person name="Wayne K.J."/>
            <person name="Tettelin H."/>
            <person name="Glass J.I."/>
            <person name="Rusch D."/>
            <person name="Podicherti R."/>
            <person name="Tsui H.-C.T."/>
            <person name="Winkler M.E."/>
        </authorList>
    </citation>
    <scope>NUCLEOTIDE SEQUENCE</scope>
</reference>
<dbReference type="InterPro" id="IPR001126">
    <property type="entry name" value="UmuC"/>
</dbReference>
<evidence type="ECO:0000256" key="6">
    <source>
        <dbReference type="ARBA" id="ARBA00022490"/>
    </source>
</evidence>
<dbReference type="NCBIfam" id="NF002677">
    <property type="entry name" value="PRK02406.1"/>
    <property type="match status" value="1"/>
</dbReference>
<dbReference type="GO" id="GO:0003684">
    <property type="term" value="F:damaged DNA binding"/>
    <property type="evidence" value="ECO:0007669"/>
    <property type="project" value="InterPro"/>
</dbReference>
<evidence type="ECO:0000313" key="18">
    <source>
        <dbReference type="EMBL" id="SVA23192.1"/>
    </source>
</evidence>
<comment type="subcellular location">
    <subcellularLocation>
        <location evidence="2">Cytoplasm</location>
    </subcellularLocation>
</comment>
<name>A0A381U4K6_9ZZZZ</name>
<dbReference type="InterPro" id="IPR043502">
    <property type="entry name" value="DNA/RNA_pol_sf"/>
</dbReference>
<accession>A0A381U4K6</accession>
<evidence type="ECO:0000256" key="10">
    <source>
        <dbReference type="ARBA" id="ARBA00022723"/>
    </source>
</evidence>
<dbReference type="InterPro" id="IPR050116">
    <property type="entry name" value="DNA_polymerase-Y"/>
</dbReference>
<keyword evidence="10" id="KW-0479">Metal-binding</keyword>
<evidence type="ECO:0000256" key="14">
    <source>
        <dbReference type="ARBA" id="ARBA00023125"/>
    </source>
</evidence>
<evidence type="ECO:0000256" key="15">
    <source>
        <dbReference type="ARBA" id="ARBA00023204"/>
    </source>
</evidence>
<dbReference type="InterPro" id="IPR022880">
    <property type="entry name" value="DNApol_IV"/>
</dbReference>
<evidence type="ECO:0000256" key="7">
    <source>
        <dbReference type="ARBA" id="ARBA00022679"/>
    </source>
</evidence>
<comment type="similarity">
    <text evidence="3">Belongs to the DNA polymerase type-Y family.</text>
</comment>
<dbReference type="Gene3D" id="3.40.1170.60">
    <property type="match status" value="1"/>
</dbReference>
<dbReference type="Gene3D" id="1.10.150.20">
    <property type="entry name" value="5' to 3' exonuclease, C-terminal subdomain"/>
    <property type="match status" value="1"/>
</dbReference>
<dbReference type="GO" id="GO:0006281">
    <property type="term" value="P:DNA repair"/>
    <property type="evidence" value="ECO:0007669"/>
    <property type="project" value="UniProtKB-KW"/>
</dbReference>
<keyword evidence="8" id="KW-0548">Nucleotidyltransferase</keyword>
<dbReference type="SUPFAM" id="SSF56672">
    <property type="entry name" value="DNA/RNA polymerases"/>
    <property type="match status" value="1"/>
</dbReference>
<dbReference type="GO" id="GO:0003887">
    <property type="term" value="F:DNA-directed DNA polymerase activity"/>
    <property type="evidence" value="ECO:0007669"/>
    <property type="project" value="UniProtKB-KW"/>
</dbReference>
<evidence type="ECO:0000256" key="5">
    <source>
        <dbReference type="ARBA" id="ARBA00022457"/>
    </source>
</evidence>
<dbReference type="EMBL" id="UINC01005728">
    <property type="protein sequence ID" value="SVA23192.1"/>
    <property type="molecule type" value="Genomic_DNA"/>
</dbReference>
<organism evidence="18">
    <name type="scientific">marine metagenome</name>
    <dbReference type="NCBI Taxonomy" id="408172"/>
    <lineage>
        <taxon>unclassified sequences</taxon>
        <taxon>metagenomes</taxon>
        <taxon>ecological metagenomes</taxon>
    </lineage>
</organism>
<dbReference type="SUPFAM" id="SSF100879">
    <property type="entry name" value="Lesion bypass DNA polymerase (Y-family), little finger domain"/>
    <property type="match status" value="1"/>
</dbReference>
<evidence type="ECO:0000256" key="12">
    <source>
        <dbReference type="ARBA" id="ARBA00022842"/>
    </source>
</evidence>
<gene>
    <name evidence="18" type="ORF">METZ01_LOCUS76046</name>
</gene>
<keyword evidence="15" id="KW-0234">DNA repair</keyword>
<evidence type="ECO:0000256" key="2">
    <source>
        <dbReference type="ARBA" id="ARBA00004496"/>
    </source>
</evidence>
<evidence type="ECO:0000256" key="16">
    <source>
        <dbReference type="ARBA" id="ARBA00049244"/>
    </source>
</evidence>
<dbReference type="HAMAP" id="MF_01113">
    <property type="entry name" value="DNApol_IV"/>
    <property type="match status" value="1"/>
</dbReference>
<evidence type="ECO:0000256" key="8">
    <source>
        <dbReference type="ARBA" id="ARBA00022695"/>
    </source>
</evidence>
<dbReference type="PANTHER" id="PTHR11076:SF33">
    <property type="entry name" value="DNA POLYMERASE KAPPA"/>
    <property type="match status" value="1"/>
</dbReference>
<evidence type="ECO:0000256" key="1">
    <source>
        <dbReference type="ARBA" id="ARBA00001946"/>
    </source>
</evidence>
<dbReference type="Gene3D" id="3.30.70.270">
    <property type="match status" value="1"/>
</dbReference>
<dbReference type="GO" id="GO:0006260">
    <property type="term" value="P:DNA replication"/>
    <property type="evidence" value="ECO:0007669"/>
    <property type="project" value="UniProtKB-KW"/>
</dbReference>
<dbReference type="InterPro" id="IPR036775">
    <property type="entry name" value="DNA_pol_Y-fam_lit_finger_sf"/>
</dbReference>
<proteinExistence type="inferred from homology"/>
<keyword evidence="11" id="KW-0227">DNA damage</keyword>
<evidence type="ECO:0000256" key="9">
    <source>
        <dbReference type="ARBA" id="ARBA00022705"/>
    </source>
</evidence>
<dbReference type="PROSITE" id="PS50173">
    <property type="entry name" value="UMUC"/>
    <property type="match status" value="1"/>
</dbReference>
<dbReference type="Pfam" id="PF21999">
    <property type="entry name" value="IMS_HHH_1"/>
    <property type="match status" value="1"/>
</dbReference>
<dbReference type="InterPro" id="IPR017961">
    <property type="entry name" value="DNA_pol_Y-fam_little_finger"/>
</dbReference>
<keyword evidence="6" id="KW-0963">Cytoplasm</keyword>
<dbReference type="Pfam" id="PF00817">
    <property type="entry name" value="IMS"/>
    <property type="match status" value="1"/>
</dbReference>
<keyword evidence="5" id="KW-0515">Mutator protein</keyword>
<evidence type="ECO:0000256" key="4">
    <source>
        <dbReference type="ARBA" id="ARBA00012417"/>
    </source>
</evidence>
<dbReference type="Pfam" id="PF11799">
    <property type="entry name" value="IMS_C"/>
    <property type="match status" value="1"/>
</dbReference>
<comment type="cofactor">
    <cofactor evidence="1">
        <name>Mg(2+)</name>
        <dbReference type="ChEBI" id="CHEBI:18420"/>
    </cofactor>
</comment>
<dbReference type="GO" id="GO:0046872">
    <property type="term" value="F:metal ion binding"/>
    <property type="evidence" value="ECO:0007669"/>
    <property type="project" value="UniProtKB-KW"/>
</dbReference>
<keyword evidence="13" id="KW-0239">DNA-directed DNA polymerase</keyword>
<comment type="catalytic activity">
    <reaction evidence="16">
        <text>DNA(n) + a 2'-deoxyribonucleoside 5'-triphosphate = DNA(n+1) + diphosphate</text>
        <dbReference type="Rhea" id="RHEA:22508"/>
        <dbReference type="Rhea" id="RHEA-COMP:17339"/>
        <dbReference type="Rhea" id="RHEA-COMP:17340"/>
        <dbReference type="ChEBI" id="CHEBI:33019"/>
        <dbReference type="ChEBI" id="CHEBI:61560"/>
        <dbReference type="ChEBI" id="CHEBI:173112"/>
        <dbReference type="EC" id="2.7.7.7"/>
    </reaction>
</comment>
<feature type="non-terminal residue" evidence="18">
    <location>
        <position position="358"/>
    </location>
</feature>
<evidence type="ECO:0000259" key="17">
    <source>
        <dbReference type="PROSITE" id="PS50173"/>
    </source>
</evidence>
<feature type="domain" description="UmuC" evidence="17">
    <location>
        <begin position="6"/>
        <end position="194"/>
    </location>
</feature>
<keyword evidence="9" id="KW-0235">DNA replication</keyword>
<dbReference type="InterPro" id="IPR053848">
    <property type="entry name" value="IMS_HHH_1"/>
</dbReference>
<evidence type="ECO:0000256" key="11">
    <source>
        <dbReference type="ARBA" id="ARBA00022763"/>
    </source>
</evidence>
<dbReference type="GO" id="GO:0005737">
    <property type="term" value="C:cytoplasm"/>
    <property type="evidence" value="ECO:0007669"/>
    <property type="project" value="UniProtKB-SubCell"/>
</dbReference>
<keyword evidence="7" id="KW-0808">Transferase</keyword>
<dbReference type="PANTHER" id="PTHR11076">
    <property type="entry name" value="DNA REPAIR POLYMERASE UMUC / TRANSFERASE FAMILY MEMBER"/>
    <property type="match status" value="1"/>
</dbReference>
<protein>
    <recommendedName>
        <fullName evidence="4">DNA-directed DNA polymerase</fullName>
        <ecNumber evidence="4">2.7.7.7</ecNumber>
    </recommendedName>
</protein>
<keyword evidence="12" id="KW-0460">Magnesium</keyword>
<dbReference type="AlphaFoldDB" id="A0A381U4K6"/>
<dbReference type="InterPro" id="IPR043128">
    <property type="entry name" value="Rev_trsase/Diguanyl_cyclase"/>
</dbReference>
<keyword evidence="14" id="KW-0238">DNA-binding</keyword>
<feature type="non-terminal residue" evidence="18">
    <location>
        <position position="1"/>
    </location>
</feature>
<dbReference type="Gene3D" id="3.30.1490.100">
    <property type="entry name" value="DNA polymerase, Y-family, little finger domain"/>
    <property type="match status" value="1"/>
</dbReference>